<reference evidence="1 2" key="1">
    <citation type="submission" date="2013-01" db="EMBL/GenBank/DDBJ databases">
        <authorList>
            <person name="Bench S."/>
        </authorList>
    </citation>
    <scope>NUCLEOTIDE SEQUENCE [LARGE SCALE GENOMIC DNA]</scope>
    <source>
        <strain evidence="1 2">WH 0401</strain>
    </source>
</reference>
<dbReference type="Proteomes" id="UP000018198">
    <property type="component" value="Unassembled WGS sequence"/>
</dbReference>
<dbReference type="EMBL" id="CAQM01000597">
    <property type="protein sequence ID" value="CCQ62825.1"/>
    <property type="molecule type" value="Genomic_DNA"/>
</dbReference>
<gene>
    <name evidence="1" type="ORF">CWATWH0401_3994</name>
</gene>
<proteinExistence type="predicted"/>
<comment type="caution">
    <text evidence="1">The sequence shown here is derived from an EMBL/GenBank/DDBJ whole genome shotgun (WGS) entry which is preliminary data.</text>
</comment>
<name>T2JC90_CROWT</name>
<accession>T2JC90</accession>
<dbReference type="SUPFAM" id="SSF53850">
    <property type="entry name" value="Periplasmic binding protein-like II"/>
    <property type="match status" value="1"/>
</dbReference>
<dbReference type="Gene3D" id="3.40.190.10">
    <property type="entry name" value="Periplasmic binding protein-like II"/>
    <property type="match status" value="1"/>
</dbReference>
<evidence type="ECO:0000313" key="2">
    <source>
        <dbReference type="Proteomes" id="UP000018198"/>
    </source>
</evidence>
<protein>
    <submittedName>
        <fullName evidence="1">Oligopeptide ABC transporter, periplasmic oligopeptide-binding protein OppA (TC 3.A.1.5.1)</fullName>
    </submittedName>
</protein>
<dbReference type="Gene3D" id="3.10.105.10">
    <property type="entry name" value="Dipeptide-binding Protein, Domain 3"/>
    <property type="match status" value="1"/>
</dbReference>
<dbReference type="AlphaFoldDB" id="T2JC90"/>
<organism evidence="1 2">
    <name type="scientific">Crocosphaera watsonii WH 0401</name>
    <dbReference type="NCBI Taxonomy" id="555881"/>
    <lineage>
        <taxon>Bacteria</taxon>
        <taxon>Bacillati</taxon>
        <taxon>Cyanobacteriota</taxon>
        <taxon>Cyanophyceae</taxon>
        <taxon>Oscillatoriophycideae</taxon>
        <taxon>Chroococcales</taxon>
        <taxon>Aphanothecaceae</taxon>
        <taxon>Crocosphaera</taxon>
    </lineage>
</organism>
<sequence>MDKRKEIYNEAQELVSEYLPFVYLVNPYSLAAVKNRFDGIEYSALGGAFWNMEKLSVNDVSQE</sequence>
<evidence type="ECO:0000313" key="1">
    <source>
        <dbReference type="EMBL" id="CCQ62825.1"/>
    </source>
</evidence>
<reference evidence="1 2" key="2">
    <citation type="submission" date="2013-09" db="EMBL/GenBank/DDBJ databases">
        <title>Whole genome comparison of six Crocosphaera watsonii strains with differing phenotypes.</title>
        <authorList>
            <person name="Bench S.R."/>
            <person name="Heller P."/>
            <person name="Frank I."/>
            <person name="Arciniega M."/>
            <person name="Shilova I.N."/>
            <person name="Zehr J.P."/>
        </authorList>
    </citation>
    <scope>NUCLEOTIDE SEQUENCE [LARGE SCALE GENOMIC DNA]</scope>
    <source>
        <strain evidence="1 2">WH 0401</strain>
    </source>
</reference>